<gene>
    <name evidence="1" type="ORF">FHR90_001627</name>
</gene>
<dbReference type="EMBL" id="JACHXV010000005">
    <property type="protein sequence ID" value="MBB3173795.1"/>
    <property type="molecule type" value="Genomic_DNA"/>
</dbReference>
<dbReference type="RefSeq" id="WP_183275023.1">
    <property type="nucleotide sequence ID" value="NZ_JACHXV010000005.1"/>
</dbReference>
<proteinExistence type="predicted"/>
<dbReference type="PROSITE" id="PS51257">
    <property type="entry name" value="PROKAR_LIPOPROTEIN"/>
    <property type="match status" value="1"/>
</dbReference>
<dbReference type="AlphaFoldDB" id="A0A839UYU0"/>
<organism evidence="1 2">
    <name type="scientific">Endobacter medicaginis</name>
    <dbReference type="NCBI Taxonomy" id="1181271"/>
    <lineage>
        <taxon>Bacteria</taxon>
        <taxon>Pseudomonadati</taxon>
        <taxon>Pseudomonadota</taxon>
        <taxon>Alphaproteobacteria</taxon>
        <taxon>Acetobacterales</taxon>
        <taxon>Acetobacteraceae</taxon>
        <taxon>Endobacter</taxon>
    </lineage>
</organism>
<dbReference type="Proteomes" id="UP000557688">
    <property type="component" value="Unassembled WGS sequence"/>
</dbReference>
<reference evidence="1 2" key="1">
    <citation type="submission" date="2020-08" db="EMBL/GenBank/DDBJ databases">
        <title>Genomic Encyclopedia of Type Strains, Phase III (KMG-III): the genomes of soil and plant-associated and newly described type strains.</title>
        <authorList>
            <person name="Whitman W."/>
        </authorList>
    </citation>
    <scope>NUCLEOTIDE SEQUENCE [LARGE SCALE GENOMIC DNA]</scope>
    <source>
        <strain evidence="1 2">CECT 8088</strain>
    </source>
</reference>
<keyword evidence="2" id="KW-1185">Reference proteome</keyword>
<evidence type="ECO:0000313" key="2">
    <source>
        <dbReference type="Proteomes" id="UP000557688"/>
    </source>
</evidence>
<sequence>MRRQVVLGLGLAVGLAGCGPSPLAPQLPGYSSNGLERGAGVAAEPGPVSVGAVGTGPAGSVSNWGPTSLGPAAIGPGTAGPGPVAGGAVGGYHAY</sequence>
<evidence type="ECO:0000313" key="1">
    <source>
        <dbReference type="EMBL" id="MBB3173795.1"/>
    </source>
</evidence>
<protein>
    <submittedName>
        <fullName evidence="1">Uncharacterized protein</fullName>
    </submittedName>
</protein>
<comment type="caution">
    <text evidence="1">The sequence shown here is derived from an EMBL/GenBank/DDBJ whole genome shotgun (WGS) entry which is preliminary data.</text>
</comment>
<accession>A0A839UYU0</accession>
<name>A0A839UYU0_9PROT</name>